<feature type="region of interest" description="Disordered" evidence="2">
    <location>
        <begin position="187"/>
        <end position="207"/>
    </location>
</feature>
<dbReference type="Proteomes" id="UP000765507">
    <property type="component" value="Unassembled WGS sequence"/>
</dbReference>
<feature type="domain" description="Maestro-like HEAT-repeats" evidence="3">
    <location>
        <begin position="266"/>
        <end position="377"/>
    </location>
</feature>
<dbReference type="GO" id="GO:0005737">
    <property type="term" value="C:cytoplasm"/>
    <property type="evidence" value="ECO:0007669"/>
    <property type="project" value="TreeGrafter"/>
</dbReference>
<dbReference type="InterPro" id="IPR055406">
    <property type="entry name" value="HEAT_Maestro"/>
</dbReference>
<dbReference type="InterPro" id="IPR045206">
    <property type="entry name" value="Maestro_heat-like_prot"/>
</dbReference>
<feature type="compositionally biased region" description="Polar residues" evidence="2">
    <location>
        <begin position="187"/>
        <end position="197"/>
    </location>
</feature>
<proteinExistence type="predicted"/>
<evidence type="ECO:0000256" key="2">
    <source>
        <dbReference type="SAM" id="MobiDB-lite"/>
    </source>
</evidence>
<dbReference type="Pfam" id="PF21047">
    <property type="entry name" value="HEAT_Maestro"/>
    <property type="match status" value="1"/>
</dbReference>
<evidence type="ECO:0000313" key="6">
    <source>
        <dbReference type="Proteomes" id="UP000765507"/>
    </source>
</evidence>
<accession>A0A8T1S7Y0</accession>
<feature type="region of interest" description="Disordered" evidence="2">
    <location>
        <begin position="1"/>
        <end position="24"/>
    </location>
</feature>
<organism evidence="5 6">
    <name type="scientific">Chelydra serpentina</name>
    <name type="common">Snapping turtle</name>
    <name type="synonym">Testudo serpentina</name>
    <dbReference type="NCBI Taxonomy" id="8475"/>
    <lineage>
        <taxon>Eukaryota</taxon>
        <taxon>Metazoa</taxon>
        <taxon>Chordata</taxon>
        <taxon>Craniata</taxon>
        <taxon>Vertebrata</taxon>
        <taxon>Euteleostomi</taxon>
        <taxon>Archelosauria</taxon>
        <taxon>Testudinata</taxon>
        <taxon>Testudines</taxon>
        <taxon>Cryptodira</taxon>
        <taxon>Durocryptodira</taxon>
        <taxon>Americhelydia</taxon>
        <taxon>Chelydroidea</taxon>
        <taxon>Chelydridae</taxon>
        <taxon>Chelydra</taxon>
    </lineage>
</organism>
<feature type="domain" description="Maestro/Maestro-like HEAT-repeats" evidence="4">
    <location>
        <begin position="571"/>
        <end position="835"/>
    </location>
</feature>
<evidence type="ECO:0000313" key="5">
    <source>
        <dbReference type="EMBL" id="KAG6924684.1"/>
    </source>
</evidence>
<dbReference type="Gene3D" id="1.25.10.10">
    <property type="entry name" value="Leucine-rich Repeat Variant"/>
    <property type="match status" value="1"/>
</dbReference>
<gene>
    <name evidence="5" type="primary">MROH6</name>
    <name evidence="5" type="ORF">G0U57_016756</name>
</gene>
<dbReference type="InterPro" id="IPR016024">
    <property type="entry name" value="ARM-type_fold"/>
</dbReference>
<dbReference type="PANTHER" id="PTHR23120:SF40">
    <property type="entry name" value="MAESTRO HEAT-LIKE REPEAT-CONTAINING PROTEIN FAMILY MEMBER 6"/>
    <property type="match status" value="1"/>
</dbReference>
<dbReference type="EMBL" id="JAHGAV010000548">
    <property type="protein sequence ID" value="KAG6924684.1"/>
    <property type="molecule type" value="Genomic_DNA"/>
</dbReference>
<dbReference type="InterPro" id="IPR048465">
    <property type="entry name" value="Maestro-like_HEAT"/>
</dbReference>
<dbReference type="InterPro" id="IPR011989">
    <property type="entry name" value="ARM-like"/>
</dbReference>
<reference evidence="5 6" key="1">
    <citation type="journal article" date="2020" name="G3 (Bethesda)">
        <title>Draft Genome of the Common Snapping Turtle, Chelydra serpentina, a Model for Phenotypic Plasticity in Reptiles.</title>
        <authorList>
            <person name="Das D."/>
            <person name="Singh S.K."/>
            <person name="Bierstedt J."/>
            <person name="Erickson A."/>
            <person name="Galli G.L.J."/>
            <person name="Crossley D.A. 2nd"/>
            <person name="Rhen T."/>
        </authorList>
    </citation>
    <scope>NUCLEOTIDE SEQUENCE [LARGE SCALE GENOMIC DNA]</scope>
    <source>
        <strain evidence="5">KW</strain>
    </source>
</reference>
<feature type="region of interest" description="Disordered" evidence="2">
    <location>
        <begin position="240"/>
        <end position="261"/>
    </location>
</feature>
<evidence type="ECO:0000256" key="1">
    <source>
        <dbReference type="ARBA" id="ARBA00022737"/>
    </source>
</evidence>
<dbReference type="SUPFAM" id="SSF48371">
    <property type="entry name" value="ARM repeat"/>
    <property type="match status" value="1"/>
</dbReference>
<evidence type="ECO:0000259" key="3">
    <source>
        <dbReference type="Pfam" id="PF21047"/>
    </source>
</evidence>
<dbReference type="Pfam" id="PF23227">
    <property type="entry name" value="HEAT_MROH2B_C"/>
    <property type="match status" value="1"/>
</dbReference>
<dbReference type="PANTHER" id="PTHR23120">
    <property type="entry name" value="MAESTRO-RELATED HEAT DOMAIN-CONTAINING"/>
    <property type="match status" value="1"/>
</dbReference>
<sequence>MTSVARQDLQKKSKQKSGSVSEIIIAGEGISSSPKVEKNLTLQQEKSQTVQPVAARKGTQPSLKRELSSLGAQGKFQAAKRLKSSPSSPETATAPPSVRDLSAALEEIQVIKSTLQVLSDLSMEMKAKLSKVHSEISQVNTLMEKNESEISQMGDQVKIQVTKLEASSPDMKTQLCLADKHDLTLQQEQQRSVTQESGAAAGEVVEQHSVQNQRDLTLWQGKRKPETAGSLITGDWTSLQTQQDSSPLPQEEGNGHSGTEHTSLVSLTDLVLTTVASLKDSDNANEAAMTTLAAILEDHGAEMKEKVSDIVDGIYLQINNIPEGSARRAALRVVCSLAQENPEEVVSSLLRHSLPCDSNAAELWRGLCRNLEINANVMWQLLRELKQRPRLQEGSSSAGDGASLTPLAATRALCEMLTIYVCIGAMRGFYPQLFLALLTQVHYLVSLPGYTEVTRRECGQQNRLTTASHVSCAVEALKALLIRDRKEIVLPWMEKVGGWDLLSSAEGYLEGVLLLARAMITHASHHLSGLLANTIPNLRTEDEEKMMTAMAFFAGLLRSKSVTKLLPKQTILGRLEEWRIDPRPTVRWLSLHGLGNMALHRQKVKQLQALLPAILVGLNETHERLVGEAITALGSILRHHRDRVNISSICVRIVKMLRPFLDDRRDKVRSSAIGLFGNLLSGLNLKSKSIMQEQVLSSLVPLLLHLHDQDQEVVESCEWTLARCNDFMGWKLLEEIFTMAHYDNQQALCTVCKQLVQRYSGRVHEFLSQSQHYLKSGQAPVRRAASMFTGFIVHHMDASCMSVGDMSSLLSALSDSLLDPEPSVCSVASVSIQQVKQVSETLAVTSVLISLRRLFCCVTSQNREKPLYEDSPFKRKRWLELQDSKIV</sequence>
<feature type="region of interest" description="Disordered" evidence="2">
    <location>
        <begin position="43"/>
        <end position="96"/>
    </location>
</feature>
<name>A0A8T1S7Y0_CHESE</name>
<feature type="region of interest" description="Disordered" evidence="2">
    <location>
        <begin position="216"/>
        <end position="235"/>
    </location>
</feature>
<keyword evidence="6" id="KW-1185">Reference proteome</keyword>
<feature type="compositionally biased region" description="Low complexity" evidence="2">
    <location>
        <begin position="84"/>
        <end position="96"/>
    </location>
</feature>
<comment type="caution">
    <text evidence="5">The sequence shown here is derived from an EMBL/GenBank/DDBJ whole genome shotgun (WGS) entry which is preliminary data.</text>
</comment>
<protein>
    <submittedName>
        <fullName evidence="5">Maestro heat like repeat family member 6</fullName>
    </submittedName>
</protein>
<evidence type="ECO:0000259" key="4">
    <source>
        <dbReference type="Pfam" id="PF23227"/>
    </source>
</evidence>
<dbReference type="AlphaFoldDB" id="A0A8T1S7Y0"/>
<dbReference type="OrthoDB" id="9421177at2759"/>
<keyword evidence="1" id="KW-0677">Repeat</keyword>